<dbReference type="STRING" id="502025.Hoch_4870"/>
<accession>D0LTZ5</accession>
<reference evidence="4 5" key="1">
    <citation type="journal article" date="2010" name="Stand. Genomic Sci.">
        <title>Complete genome sequence of Haliangium ochraceum type strain (SMP-2).</title>
        <authorList>
            <consortium name="US DOE Joint Genome Institute (JGI-PGF)"/>
            <person name="Ivanova N."/>
            <person name="Daum C."/>
            <person name="Lang E."/>
            <person name="Abt B."/>
            <person name="Kopitz M."/>
            <person name="Saunders E."/>
            <person name="Lapidus A."/>
            <person name="Lucas S."/>
            <person name="Glavina Del Rio T."/>
            <person name="Nolan M."/>
            <person name="Tice H."/>
            <person name="Copeland A."/>
            <person name="Cheng J.F."/>
            <person name="Chen F."/>
            <person name="Bruce D."/>
            <person name="Goodwin L."/>
            <person name="Pitluck S."/>
            <person name="Mavromatis K."/>
            <person name="Pati A."/>
            <person name="Mikhailova N."/>
            <person name="Chen A."/>
            <person name="Palaniappan K."/>
            <person name="Land M."/>
            <person name="Hauser L."/>
            <person name="Chang Y.J."/>
            <person name="Jeffries C.D."/>
            <person name="Detter J.C."/>
            <person name="Brettin T."/>
            <person name="Rohde M."/>
            <person name="Goker M."/>
            <person name="Bristow J."/>
            <person name="Markowitz V."/>
            <person name="Eisen J.A."/>
            <person name="Hugenholtz P."/>
            <person name="Kyrpides N.C."/>
            <person name="Klenk H.P."/>
        </authorList>
    </citation>
    <scope>NUCLEOTIDE SEQUENCE [LARGE SCALE GENOMIC DNA]</scope>
    <source>
        <strain evidence="5">DSM 14365 / CIP 107738 / JCM 11303 / AJ 13395 / SMP-2</strain>
    </source>
</reference>
<keyword evidence="2" id="KW-0732">Signal</keyword>
<dbReference type="OrthoDB" id="7550377at2"/>
<dbReference type="HOGENOM" id="CLU_949193_0_0_7"/>
<dbReference type="PANTHER" id="PTHR31157:SF1">
    <property type="entry name" value="SCP DOMAIN-CONTAINING PROTEIN"/>
    <property type="match status" value="1"/>
</dbReference>
<dbReference type="eggNOG" id="COG2340">
    <property type="taxonomic scope" value="Bacteria"/>
</dbReference>
<dbReference type="KEGG" id="hoh:Hoch_4870"/>
<dbReference type="InterPro" id="IPR014044">
    <property type="entry name" value="CAP_dom"/>
</dbReference>
<feature type="region of interest" description="Disordered" evidence="1">
    <location>
        <begin position="21"/>
        <end position="108"/>
    </location>
</feature>
<dbReference type="AlphaFoldDB" id="D0LTZ5"/>
<evidence type="ECO:0000256" key="1">
    <source>
        <dbReference type="SAM" id="MobiDB-lite"/>
    </source>
</evidence>
<dbReference type="EMBL" id="CP001804">
    <property type="protein sequence ID" value="ACY17359.1"/>
    <property type="molecule type" value="Genomic_DNA"/>
</dbReference>
<keyword evidence="5" id="KW-1185">Reference proteome</keyword>
<sequence>MKYLAYSLLMACAAVAGCAGPAPEPHEPGPAPAAGSVTSEPIADQVYDDRGAAAQPASPGPAPANPAAPAAQPPSPAPAPTPAPTPAPATPPTPIPPAAADGDGAAAGMSPLERGIVAEMNRMRRAPRAYAADLSRYRSYYQGALLRLPGQEIPIQTFEGPKAVDEAIAVAKRTKPLPELRLSAGLSRAARAHAEELGAAGTLDHTGRDGSSPFQRMARHGTIMGMAGENIGTAHEDPSIMVLDLFVDDGVQNRGHRENLLSSRYHVVGVGCAPHRRFGTVCVIDYAEGFSDK</sequence>
<feature type="signal peptide" evidence="2">
    <location>
        <begin position="1"/>
        <end position="21"/>
    </location>
</feature>
<feature type="chain" id="PRO_5003011531" evidence="2">
    <location>
        <begin position="22"/>
        <end position="293"/>
    </location>
</feature>
<gene>
    <name evidence="4" type="ordered locus">Hoch_4870</name>
</gene>
<dbReference type="Proteomes" id="UP000001880">
    <property type="component" value="Chromosome"/>
</dbReference>
<dbReference type="CDD" id="cd05379">
    <property type="entry name" value="CAP_bacterial"/>
    <property type="match status" value="1"/>
</dbReference>
<dbReference type="Pfam" id="PF00188">
    <property type="entry name" value="CAP"/>
    <property type="match status" value="1"/>
</dbReference>
<feature type="compositionally biased region" description="Low complexity" evidence="1">
    <location>
        <begin position="98"/>
        <end position="107"/>
    </location>
</feature>
<protein>
    <submittedName>
        <fullName evidence="4">SCP-like extracellular</fullName>
    </submittedName>
</protein>
<dbReference type="RefSeq" id="WP_012829951.1">
    <property type="nucleotide sequence ID" value="NC_013440.1"/>
</dbReference>
<dbReference type="Gene3D" id="3.40.33.10">
    <property type="entry name" value="CAP"/>
    <property type="match status" value="1"/>
</dbReference>
<feature type="compositionally biased region" description="Pro residues" evidence="1">
    <location>
        <begin position="58"/>
        <end position="97"/>
    </location>
</feature>
<name>D0LTZ5_HALO1</name>
<dbReference type="PROSITE" id="PS51257">
    <property type="entry name" value="PROKAR_LIPOPROTEIN"/>
    <property type="match status" value="1"/>
</dbReference>
<evidence type="ECO:0000259" key="3">
    <source>
        <dbReference type="Pfam" id="PF00188"/>
    </source>
</evidence>
<proteinExistence type="predicted"/>
<feature type="domain" description="SCP" evidence="3">
    <location>
        <begin position="168"/>
        <end position="286"/>
    </location>
</feature>
<evidence type="ECO:0000256" key="2">
    <source>
        <dbReference type="SAM" id="SignalP"/>
    </source>
</evidence>
<dbReference type="InterPro" id="IPR035940">
    <property type="entry name" value="CAP_sf"/>
</dbReference>
<evidence type="ECO:0000313" key="4">
    <source>
        <dbReference type="EMBL" id="ACY17359.1"/>
    </source>
</evidence>
<dbReference type="SUPFAM" id="SSF55797">
    <property type="entry name" value="PR-1-like"/>
    <property type="match status" value="1"/>
</dbReference>
<dbReference type="PANTHER" id="PTHR31157">
    <property type="entry name" value="SCP DOMAIN-CONTAINING PROTEIN"/>
    <property type="match status" value="1"/>
</dbReference>
<evidence type="ECO:0000313" key="5">
    <source>
        <dbReference type="Proteomes" id="UP000001880"/>
    </source>
</evidence>
<organism evidence="4 5">
    <name type="scientific">Haliangium ochraceum (strain DSM 14365 / JCM 11303 / SMP-2)</name>
    <dbReference type="NCBI Taxonomy" id="502025"/>
    <lineage>
        <taxon>Bacteria</taxon>
        <taxon>Pseudomonadati</taxon>
        <taxon>Myxococcota</taxon>
        <taxon>Polyangia</taxon>
        <taxon>Haliangiales</taxon>
        <taxon>Kofleriaceae</taxon>
        <taxon>Haliangium</taxon>
    </lineage>
</organism>